<sequence length="98" mass="11121">MHITQHQRRSKRLHLTTFKFSQLQQLQLSKTTAPVVSEDGPTLHDTNAPWKVVPLCSARNSFYKAMSRAIMDINVPAAAKVSEVTNRMLSMCKLARRV</sequence>
<dbReference type="Proteomes" id="UP001437256">
    <property type="component" value="Unassembled WGS sequence"/>
</dbReference>
<keyword evidence="2" id="KW-1185">Reference proteome</keyword>
<organism evidence="1 2">
    <name type="scientific">Marasmius tenuissimus</name>
    <dbReference type="NCBI Taxonomy" id="585030"/>
    <lineage>
        <taxon>Eukaryota</taxon>
        <taxon>Fungi</taxon>
        <taxon>Dikarya</taxon>
        <taxon>Basidiomycota</taxon>
        <taxon>Agaricomycotina</taxon>
        <taxon>Agaricomycetes</taxon>
        <taxon>Agaricomycetidae</taxon>
        <taxon>Agaricales</taxon>
        <taxon>Marasmiineae</taxon>
        <taxon>Marasmiaceae</taxon>
        <taxon>Marasmius</taxon>
    </lineage>
</organism>
<name>A0ABR3A1P0_9AGAR</name>
<reference evidence="1 2" key="1">
    <citation type="submission" date="2024-05" db="EMBL/GenBank/DDBJ databases">
        <title>A draft genome resource for the thread blight pathogen Marasmius tenuissimus strain MS-2.</title>
        <authorList>
            <person name="Yulfo-Soto G.E."/>
            <person name="Baruah I.K."/>
            <person name="Amoako-Attah I."/>
            <person name="Bukari Y."/>
            <person name="Meinhardt L.W."/>
            <person name="Bailey B.A."/>
            <person name="Cohen S.P."/>
        </authorList>
    </citation>
    <scope>NUCLEOTIDE SEQUENCE [LARGE SCALE GENOMIC DNA]</scope>
    <source>
        <strain evidence="1 2">MS-2</strain>
    </source>
</reference>
<evidence type="ECO:0000313" key="1">
    <source>
        <dbReference type="EMBL" id="KAL0067781.1"/>
    </source>
</evidence>
<gene>
    <name evidence="1" type="ORF">AAF712_005221</name>
</gene>
<dbReference type="EMBL" id="JBBXMP010000023">
    <property type="protein sequence ID" value="KAL0067781.1"/>
    <property type="molecule type" value="Genomic_DNA"/>
</dbReference>
<protein>
    <submittedName>
        <fullName evidence="1">Uncharacterized protein</fullName>
    </submittedName>
</protein>
<proteinExistence type="predicted"/>
<evidence type="ECO:0000313" key="2">
    <source>
        <dbReference type="Proteomes" id="UP001437256"/>
    </source>
</evidence>
<accession>A0ABR3A1P0</accession>
<comment type="caution">
    <text evidence="1">The sequence shown here is derived from an EMBL/GenBank/DDBJ whole genome shotgun (WGS) entry which is preliminary data.</text>
</comment>